<evidence type="ECO:0000313" key="2">
    <source>
        <dbReference type="EMBL" id="OLQ72811.1"/>
    </source>
</evidence>
<comment type="caution">
    <text evidence="2">The sequence shown here is derived from an EMBL/GenBank/DDBJ whole genome shotgun (WGS) entry which is preliminary data.</text>
</comment>
<dbReference type="RefSeq" id="WP_075766828.1">
    <property type="nucleotide sequence ID" value="NZ_MJIL01000090.1"/>
</dbReference>
<proteinExistence type="predicted"/>
<organism evidence="2 3">
    <name type="scientific">Photobacterium proteolyticum</name>
    <dbReference type="NCBI Taxonomy" id="1903952"/>
    <lineage>
        <taxon>Bacteria</taxon>
        <taxon>Pseudomonadati</taxon>
        <taxon>Pseudomonadota</taxon>
        <taxon>Gammaproteobacteria</taxon>
        <taxon>Vibrionales</taxon>
        <taxon>Vibrionaceae</taxon>
        <taxon>Photobacterium</taxon>
    </lineage>
</organism>
<dbReference type="Proteomes" id="UP000186905">
    <property type="component" value="Unassembled WGS sequence"/>
</dbReference>
<gene>
    <name evidence="2" type="ORF">BIT28_06380</name>
</gene>
<keyword evidence="1" id="KW-0732">Signal</keyword>
<dbReference type="AlphaFoldDB" id="A0A1Q9GEI8"/>
<dbReference type="OrthoDB" id="6255081at2"/>
<feature type="chain" id="PRO_5010286997" description="LPP20 lipoprotein" evidence="1">
    <location>
        <begin position="25"/>
        <end position="326"/>
    </location>
</feature>
<reference evidence="2 3" key="1">
    <citation type="submission" date="2016-09" db="EMBL/GenBank/DDBJ databases">
        <title>Photobacterium proteolyticum sp. nov. a protease producing bacterium isolated from ocean sediments of Laizhou Bay.</title>
        <authorList>
            <person name="Li Y."/>
        </authorList>
    </citation>
    <scope>NUCLEOTIDE SEQUENCE [LARGE SCALE GENOMIC DNA]</scope>
    <source>
        <strain evidence="2 3">13-12</strain>
    </source>
</reference>
<dbReference type="PROSITE" id="PS51257">
    <property type="entry name" value="PROKAR_LIPOPROTEIN"/>
    <property type="match status" value="1"/>
</dbReference>
<evidence type="ECO:0008006" key="4">
    <source>
        <dbReference type="Google" id="ProtNLM"/>
    </source>
</evidence>
<evidence type="ECO:0000313" key="3">
    <source>
        <dbReference type="Proteomes" id="UP000186905"/>
    </source>
</evidence>
<dbReference type="EMBL" id="MJIL01000090">
    <property type="protein sequence ID" value="OLQ72811.1"/>
    <property type="molecule type" value="Genomic_DNA"/>
</dbReference>
<feature type="signal peptide" evidence="1">
    <location>
        <begin position="1"/>
        <end position="24"/>
    </location>
</feature>
<accession>A0A1Q9GEI8</accession>
<dbReference type="Gene3D" id="3.10.28.20">
    <property type="entry name" value="Acetamidase/Formamidase-like domains"/>
    <property type="match status" value="1"/>
</dbReference>
<protein>
    <recommendedName>
        <fullName evidence="4">LPP20 lipoprotein</fullName>
    </recommendedName>
</protein>
<sequence length="326" mass="36826">MTYNLKKALFLGVALTLSSCQSTAIPEWVTQPNVETNEHYFVVGQGRNILQAQNNALSQITKRLWTQVESSSYSRNILRQTNSDENFQSLNDLKIKTKTAPVILSGAHFTKSKKIDEYTYYVEAKISKSDIAYQLERELNEIEAEAKRQLHALSSTDPLVWWLRNRNVNQVRANALTRSTMLAAVSEQPSLTWMPVVNELQRKVDAVKASTVIYIKGSKRDKWMIKMLANQLSQEGISTTSSPATQYSHEIIFDTDWRQQYLMEAYITTVSANLLTRSKNSSVLGSHEVIATGNSVSSYKMAQEGAARHFSHQLEEQGVWVALGIN</sequence>
<name>A0A1Q9GEI8_9GAMM</name>
<evidence type="ECO:0000256" key="1">
    <source>
        <dbReference type="SAM" id="SignalP"/>
    </source>
</evidence>
<keyword evidence="3" id="KW-1185">Reference proteome</keyword>
<dbReference type="STRING" id="1903952.BIT28_06380"/>